<organism evidence="8 9">
    <name type="scientific">Roridomyces roridus</name>
    <dbReference type="NCBI Taxonomy" id="1738132"/>
    <lineage>
        <taxon>Eukaryota</taxon>
        <taxon>Fungi</taxon>
        <taxon>Dikarya</taxon>
        <taxon>Basidiomycota</taxon>
        <taxon>Agaricomycotina</taxon>
        <taxon>Agaricomycetes</taxon>
        <taxon>Agaricomycetidae</taxon>
        <taxon>Agaricales</taxon>
        <taxon>Marasmiineae</taxon>
        <taxon>Mycenaceae</taxon>
        <taxon>Roridomyces</taxon>
    </lineage>
</organism>
<dbReference type="Gene3D" id="3.40.50.720">
    <property type="entry name" value="NAD(P)-binding Rossmann-like Domain"/>
    <property type="match status" value="1"/>
</dbReference>
<dbReference type="GO" id="GO:0008270">
    <property type="term" value="F:zinc ion binding"/>
    <property type="evidence" value="ECO:0007669"/>
    <property type="project" value="InterPro"/>
</dbReference>
<evidence type="ECO:0000256" key="5">
    <source>
        <dbReference type="RuleBase" id="RU361277"/>
    </source>
</evidence>
<keyword evidence="4" id="KW-0560">Oxidoreductase</keyword>
<dbReference type="InterPro" id="IPR029752">
    <property type="entry name" value="D-isomer_DH_CS1"/>
</dbReference>
<dbReference type="SUPFAM" id="SSF51735">
    <property type="entry name" value="NAD(P)-binding Rossmann-fold domains"/>
    <property type="match status" value="1"/>
</dbReference>
<comment type="caution">
    <text evidence="8">The sequence shown here is derived from an EMBL/GenBank/DDBJ whole genome shotgun (WGS) entry which is preliminary data.</text>
</comment>
<dbReference type="PROSITE" id="PS00065">
    <property type="entry name" value="D_2_HYDROXYACID_DH_1"/>
    <property type="match status" value="1"/>
</dbReference>
<dbReference type="Gene3D" id="3.90.180.10">
    <property type="entry name" value="Medium-chain alcohol dehydrogenases, catalytic domain"/>
    <property type="match status" value="1"/>
</dbReference>
<name>A0AAD7FFU9_9AGAR</name>
<protein>
    <submittedName>
        <fullName evidence="8">NADP-dependent alcohol dehydrogenase C 2</fullName>
    </submittedName>
</protein>
<evidence type="ECO:0000256" key="1">
    <source>
        <dbReference type="ARBA" id="ARBA00001947"/>
    </source>
</evidence>
<dbReference type="EMBL" id="JARKIF010000023">
    <property type="protein sequence ID" value="KAJ7616123.1"/>
    <property type="molecule type" value="Genomic_DNA"/>
</dbReference>
<dbReference type="FunFam" id="3.40.50.720:FF:000022">
    <property type="entry name" value="Cinnamyl alcohol dehydrogenase"/>
    <property type="match status" value="1"/>
</dbReference>
<keyword evidence="9" id="KW-1185">Reference proteome</keyword>
<gene>
    <name evidence="8" type="ORF">FB45DRAFT_935313</name>
</gene>
<dbReference type="InterPro" id="IPR011032">
    <property type="entry name" value="GroES-like_sf"/>
</dbReference>
<dbReference type="Proteomes" id="UP001221142">
    <property type="component" value="Unassembled WGS sequence"/>
</dbReference>
<dbReference type="AlphaFoldDB" id="A0AAD7FFU9"/>
<dbReference type="PROSITE" id="PS00059">
    <property type="entry name" value="ADH_ZINC"/>
    <property type="match status" value="1"/>
</dbReference>
<dbReference type="CDD" id="cd05283">
    <property type="entry name" value="CAD1"/>
    <property type="match status" value="1"/>
</dbReference>
<sequence length="352" mass="38249">MLGVGSCISRTSVLSQTTTMSIDITVFKGSPNGIVEAKTSQPLPIGNQVLIRITHSGVCGSDEIYAEADFVLGHEGVGIIQQVGEAVDKDKFKVGDVVGWGYVHRVCGKCEQCLHGHDQYCTTAEYYGHNNHHQGSFSSHAIWDASVLYKIPHGLAPEYAAPLMCAGATVFGAIEEHNIRPTDRVGVVGVGGLGHMAIRFLSVIGAEVVVFSSTQSKRTDAMRLGATEFHPTQGAEKFEGVKQVDHLLVTTSSLPDWTPYLSVVKARGKIFLLTVSFDNVVIPNLPLVAFGLTVQGSMVACRSVHERMLEFAVRNKVEPVIEQFPMTRDGIQEVMDRLKEGKVRYRAVVVAQ</sequence>
<dbReference type="InterPro" id="IPR036291">
    <property type="entry name" value="NAD(P)-bd_dom_sf"/>
</dbReference>
<dbReference type="Pfam" id="PF00107">
    <property type="entry name" value="ADH_zinc_N"/>
    <property type="match status" value="1"/>
</dbReference>
<dbReference type="InterPro" id="IPR002328">
    <property type="entry name" value="ADH_Zn_CS"/>
</dbReference>
<keyword evidence="2 5" id="KW-0479">Metal-binding</keyword>
<dbReference type="InterPro" id="IPR047109">
    <property type="entry name" value="CAD-like"/>
</dbReference>
<comment type="cofactor">
    <cofactor evidence="1 5">
        <name>Zn(2+)</name>
        <dbReference type="ChEBI" id="CHEBI:29105"/>
    </cofactor>
</comment>
<comment type="similarity">
    <text evidence="5">Belongs to the zinc-containing alcohol dehydrogenase family.</text>
</comment>
<dbReference type="GO" id="GO:0016616">
    <property type="term" value="F:oxidoreductase activity, acting on the CH-OH group of donors, NAD or NADP as acceptor"/>
    <property type="evidence" value="ECO:0007669"/>
    <property type="project" value="InterPro"/>
</dbReference>
<evidence type="ECO:0000259" key="7">
    <source>
        <dbReference type="Pfam" id="PF08240"/>
    </source>
</evidence>
<dbReference type="PANTHER" id="PTHR42683">
    <property type="entry name" value="ALDEHYDE REDUCTASE"/>
    <property type="match status" value="1"/>
</dbReference>
<accession>A0AAD7FFU9</accession>
<feature type="domain" description="Alcohol dehydrogenase-like C-terminal" evidence="6">
    <location>
        <begin position="192"/>
        <end position="312"/>
    </location>
</feature>
<dbReference type="InterPro" id="IPR013154">
    <property type="entry name" value="ADH-like_N"/>
</dbReference>
<reference evidence="8" key="1">
    <citation type="submission" date="2023-03" db="EMBL/GenBank/DDBJ databases">
        <title>Massive genome expansion in bonnet fungi (Mycena s.s.) driven by repeated elements and novel gene families across ecological guilds.</title>
        <authorList>
            <consortium name="Lawrence Berkeley National Laboratory"/>
            <person name="Harder C.B."/>
            <person name="Miyauchi S."/>
            <person name="Viragh M."/>
            <person name="Kuo A."/>
            <person name="Thoen E."/>
            <person name="Andreopoulos B."/>
            <person name="Lu D."/>
            <person name="Skrede I."/>
            <person name="Drula E."/>
            <person name="Henrissat B."/>
            <person name="Morin E."/>
            <person name="Kohler A."/>
            <person name="Barry K."/>
            <person name="LaButti K."/>
            <person name="Morin E."/>
            <person name="Salamov A."/>
            <person name="Lipzen A."/>
            <person name="Mereny Z."/>
            <person name="Hegedus B."/>
            <person name="Baldrian P."/>
            <person name="Stursova M."/>
            <person name="Weitz H."/>
            <person name="Taylor A."/>
            <person name="Grigoriev I.V."/>
            <person name="Nagy L.G."/>
            <person name="Martin F."/>
            <person name="Kauserud H."/>
        </authorList>
    </citation>
    <scope>NUCLEOTIDE SEQUENCE</scope>
    <source>
        <strain evidence="8">9284</strain>
    </source>
</reference>
<dbReference type="InterPro" id="IPR013149">
    <property type="entry name" value="ADH-like_C"/>
</dbReference>
<feature type="domain" description="Alcohol dehydrogenase-like N-terminal" evidence="7">
    <location>
        <begin position="47"/>
        <end position="152"/>
    </location>
</feature>
<keyword evidence="3 5" id="KW-0862">Zinc</keyword>
<dbReference type="Pfam" id="PF08240">
    <property type="entry name" value="ADH_N"/>
    <property type="match status" value="1"/>
</dbReference>
<evidence type="ECO:0000256" key="2">
    <source>
        <dbReference type="ARBA" id="ARBA00022723"/>
    </source>
</evidence>
<evidence type="ECO:0000259" key="6">
    <source>
        <dbReference type="Pfam" id="PF00107"/>
    </source>
</evidence>
<evidence type="ECO:0000313" key="8">
    <source>
        <dbReference type="EMBL" id="KAJ7616123.1"/>
    </source>
</evidence>
<evidence type="ECO:0000256" key="3">
    <source>
        <dbReference type="ARBA" id="ARBA00022833"/>
    </source>
</evidence>
<dbReference type="SUPFAM" id="SSF50129">
    <property type="entry name" value="GroES-like"/>
    <property type="match status" value="1"/>
</dbReference>
<evidence type="ECO:0000313" key="9">
    <source>
        <dbReference type="Proteomes" id="UP001221142"/>
    </source>
</evidence>
<proteinExistence type="inferred from homology"/>
<evidence type="ECO:0000256" key="4">
    <source>
        <dbReference type="ARBA" id="ARBA00023002"/>
    </source>
</evidence>